<dbReference type="SUPFAM" id="SSF52266">
    <property type="entry name" value="SGNH hydrolase"/>
    <property type="match status" value="1"/>
</dbReference>
<accession>A0A7V3E896</accession>
<dbReference type="Pfam" id="PF13432">
    <property type="entry name" value="TPR_16"/>
    <property type="match status" value="1"/>
</dbReference>
<proteinExistence type="predicted"/>
<dbReference type="SMART" id="SM00028">
    <property type="entry name" value="TPR"/>
    <property type="match status" value="2"/>
</dbReference>
<dbReference type="PANTHER" id="PTHR30383">
    <property type="entry name" value="THIOESTERASE 1/PROTEASE 1/LYSOPHOSPHOLIPASE L1"/>
    <property type="match status" value="1"/>
</dbReference>
<evidence type="ECO:0000313" key="4">
    <source>
        <dbReference type="EMBL" id="HFI92162.1"/>
    </source>
</evidence>
<comment type="caution">
    <text evidence="4">The sequence shown here is derived from an EMBL/GenBank/DDBJ whole genome shotgun (WGS) entry which is preliminary data.</text>
</comment>
<reference evidence="4" key="1">
    <citation type="journal article" date="2020" name="mSystems">
        <title>Genome- and Community-Level Interaction Insights into Carbon Utilization and Element Cycling Functions of Hydrothermarchaeota in Hydrothermal Sediment.</title>
        <authorList>
            <person name="Zhou Z."/>
            <person name="Liu Y."/>
            <person name="Xu W."/>
            <person name="Pan J."/>
            <person name="Luo Z.H."/>
            <person name="Li M."/>
        </authorList>
    </citation>
    <scope>NUCLEOTIDE SEQUENCE [LARGE SCALE GENOMIC DNA]</scope>
    <source>
        <strain evidence="4">SpSt-479</strain>
    </source>
</reference>
<dbReference type="GO" id="GO:0004622">
    <property type="term" value="F:phosphatidylcholine lysophospholipase activity"/>
    <property type="evidence" value="ECO:0007669"/>
    <property type="project" value="TreeGrafter"/>
</dbReference>
<dbReference type="InterPro" id="IPR011990">
    <property type="entry name" value="TPR-like_helical_dom_sf"/>
</dbReference>
<evidence type="ECO:0000259" key="3">
    <source>
        <dbReference type="Pfam" id="PF13472"/>
    </source>
</evidence>
<dbReference type="InterPro" id="IPR019734">
    <property type="entry name" value="TPR_rpt"/>
</dbReference>
<feature type="repeat" description="TPR" evidence="1">
    <location>
        <begin position="588"/>
        <end position="621"/>
    </location>
</feature>
<sequence>MKKKILKENNSIKTESKSKKPPKWFYLVLVLIPVLFFVLLEIGLRIFKYGYDFTVFKVVTDYHADKLFLNPEIPYKYFYGTRSVPSALPDGFDKDKKPNAFRVFVLGGSSTAGWPYVPNASFPRQLKRKLELLYPQNNIEVINLGISAINSYTLRDFIPAILDQKPDLILIYAGHNEYYGALGVGSTVSIGSSRNLVNLYLWLYNFKTTQLLRDFISWVYGIFKDTEKATEASNETLMSQMIGNSLIAYDSDEYWAGIKQFEGNLDDIIEMIRDKNVPVIIGKLTSNLREQKPFVSIKTEKYPAAEEVFIKANEELEKGNIEEARKLFFLAKEFDALRFRAPQKINDVISEIGNKFKVPVVDIDSVFRKLSPYELVGYNLTVDHLHPNIDGYRLIADTFYDEMKKRNLLPKGQRTDLSEEKADSILKANFPFTALDSTLANFSIIVLTGQYPFVPKGTPNYKMLNYKMSSIVDTIAAQIFNKQLKWETAHSKLAEYYLNRNEIDKFIKEMGAIIAERPYYDVPYRTLAAYLIDKGYIERAIPYLKKLDEIKSDFFSNKWLGQVYLKLNKAETALPYLQKAVQFGEADYQLWYNLAGAYYLNGNVDLAITSIERSLQLNPKNPLAINFYNQIKSLGNKN</sequence>
<dbReference type="EMBL" id="DSUJ01000010">
    <property type="protein sequence ID" value="HFI92162.1"/>
    <property type="molecule type" value="Genomic_DNA"/>
</dbReference>
<dbReference type="AlphaFoldDB" id="A0A7V3E896"/>
<dbReference type="SUPFAM" id="SSF48452">
    <property type="entry name" value="TPR-like"/>
    <property type="match status" value="1"/>
</dbReference>
<evidence type="ECO:0000256" key="2">
    <source>
        <dbReference type="SAM" id="Phobius"/>
    </source>
</evidence>
<dbReference type="Gene3D" id="1.25.40.10">
    <property type="entry name" value="Tetratricopeptide repeat domain"/>
    <property type="match status" value="1"/>
</dbReference>
<keyword evidence="1" id="KW-0802">TPR repeat</keyword>
<feature type="transmembrane region" description="Helical" evidence="2">
    <location>
        <begin position="24"/>
        <end position="47"/>
    </location>
</feature>
<protein>
    <submittedName>
        <fullName evidence="4">Tetratricopeptide repeat protein</fullName>
    </submittedName>
</protein>
<feature type="domain" description="SGNH hydrolase-type esterase" evidence="3">
    <location>
        <begin position="105"/>
        <end position="394"/>
    </location>
</feature>
<dbReference type="InterPro" id="IPR036514">
    <property type="entry name" value="SGNH_hydro_sf"/>
</dbReference>
<keyword evidence="2" id="KW-0472">Membrane</keyword>
<evidence type="ECO:0000256" key="1">
    <source>
        <dbReference type="PROSITE-ProRule" id="PRU00339"/>
    </source>
</evidence>
<keyword evidence="2" id="KW-0812">Transmembrane</keyword>
<dbReference type="PANTHER" id="PTHR30383:SF5">
    <property type="entry name" value="SGNH HYDROLASE-TYPE ESTERASE DOMAIN-CONTAINING PROTEIN"/>
    <property type="match status" value="1"/>
</dbReference>
<organism evidence="4">
    <name type="scientific">Ignavibacterium album</name>
    <dbReference type="NCBI Taxonomy" id="591197"/>
    <lineage>
        <taxon>Bacteria</taxon>
        <taxon>Pseudomonadati</taxon>
        <taxon>Ignavibacteriota</taxon>
        <taxon>Ignavibacteria</taxon>
        <taxon>Ignavibacteriales</taxon>
        <taxon>Ignavibacteriaceae</taxon>
        <taxon>Ignavibacterium</taxon>
    </lineage>
</organism>
<gene>
    <name evidence="4" type="ORF">ENS31_11655</name>
</gene>
<dbReference type="PROSITE" id="PS50005">
    <property type="entry name" value="TPR"/>
    <property type="match status" value="1"/>
</dbReference>
<keyword evidence="2" id="KW-1133">Transmembrane helix</keyword>
<dbReference type="Pfam" id="PF13472">
    <property type="entry name" value="Lipase_GDSL_2"/>
    <property type="match status" value="1"/>
</dbReference>
<dbReference type="InterPro" id="IPR013830">
    <property type="entry name" value="SGNH_hydro"/>
</dbReference>
<dbReference type="InterPro" id="IPR051532">
    <property type="entry name" value="Ester_Hydrolysis_Enzymes"/>
</dbReference>
<dbReference type="Gene3D" id="3.40.50.1110">
    <property type="entry name" value="SGNH hydrolase"/>
    <property type="match status" value="1"/>
</dbReference>
<name>A0A7V3E896_9BACT</name>